<evidence type="ECO:0000313" key="2">
    <source>
        <dbReference type="Proteomes" id="UP000723463"/>
    </source>
</evidence>
<organism evidence="1 2">
    <name type="scientific">Mortierella hygrophila</name>
    <dbReference type="NCBI Taxonomy" id="979708"/>
    <lineage>
        <taxon>Eukaryota</taxon>
        <taxon>Fungi</taxon>
        <taxon>Fungi incertae sedis</taxon>
        <taxon>Mucoromycota</taxon>
        <taxon>Mortierellomycotina</taxon>
        <taxon>Mortierellomycetes</taxon>
        <taxon>Mortierellales</taxon>
        <taxon>Mortierellaceae</taxon>
        <taxon>Mortierella</taxon>
    </lineage>
</organism>
<dbReference type="EMBL" id="JAAAXW010000347">
    <property type="protein sequence ID" value="KAF9537952.1"/>
    <property type="molecule type" value="Genomic_DNA"/>
</dbReference>
<comment type="caution">
    <text evidence="1">The sequence shown here is derived from an EMBL/GenBank/DDBJ whole genome shotgun (WGS) entry which is preliminary data.</text>
</comment>
<name>A0A9P6EYL5_9FUNG</name>
<protein>
    <submittedName>
        <fullName evidence="1">Uncharacterized protein</fullName>
    </submittedName>
</protein>
<dbReference type="Proteomes" id="UP000723463">
    <property type="component" value="Unassembled WGS sequence"/>
</dbReference>
<proteinExistence type="predicted"/>
<sequence>MDRYYASANTCSDTYYAAKDDLEMFRLQIHDAVVKAFKKKTKALDATKAAGYPLKSVGGLIGVDFEVVKNIKIPDSVQGFSTGITATVYNTASYDLNYG</sequence>
<evidence type="ECO:0000313" key="1">
    <source>
        <dbReference type="EMBL" id="KAF9537952.1"/>
    </source>
</evidence>
<gene>
    <name evidence="1" type="ORF">EC957_007431</name>
</gene>
<dbReference type="AlphaFoldDB" id="A0A9P6EYL5"/>
<keyword evidence="2" id="KW-1185">Reference proteome</keyword>
<accession>A0A9P6EYL5</accession>
<reference evidence="1" key="1">
    <citation type="journal article" date="2020" name="Fungal Divers.">
        <title>Resolving the Mortierellaceae phylogeny through synthesis of multi-gene phylogenetics and phylogenomics.</title>
        <authorList>
            <person name="Vandepol N."/>
            <person name="Liber J."/>
            <person name="Desiro A."/>
            <person name="Na H."/>
            <person name="Kennedy M."/>
            <person name="Barry K."/>
            <person name="Grigoriev I.V."/>
            <person name="Miller A.N."/>
            <person name="O'Donnell K."/>
            <person name="Stajich J.E."/>
            <person name="Bonito G."/>
        </authorList>
    </citation>
    <scope>NUCLEOTIDE SEQUENCE</scope>
    <source>
        <strain evidence="1">NRRL 2591</strain>
    </source>
</reference>